<protein>
    <submittedName>
        <fullName evidence="1">Uncharacterized protein</fullName>
    </submittedName>
</protein>
<reference evidence="1 2" key="1">
    <citation type="submission" date="2012-01" db="EMBL/GenBank/DDBJ databases">
        <title>Improved High-Quality Draft sequence of Metallosphaera yellowstonensis MK1.</title>
        <authorList>
            <consortium name="US DOE Joint Genome Institute"/>
            <person name="Lucas S."/>
            <person name="Han J."/>
            <person name="Cheng J.-F."/>
            <person name="Goodwin L."/>
            <person name="Pitluck S."/>
            <person name="Peters L."/>
            <person name="Teshima H."/>
            <person name="Detter J.C."/>
            <person name="Han C."/>
            <person name="Tapia R."/>
            <person name="Land M."/>
            <person name="Hauser L."/>
            <person name="Kyrpides N."/>
            <person name="Kozubal M."/>
            <person name="Macur R.E."/>
            <person name="Jay Z."/>
            <person name="Inskeep W."/>
            <person name="Woyke T."/>
        </authorList>
    </citation>
    <scope>NUCLEOTIDE SEQUENCE [LARGE SCALE GENOMIC DNA]</scope>
    <source>
        <strain evidence="1 2">MK1</strain>
    </source>
</reference>
<dbReference type="HOGENOM" id="CLU_196481_0_0_2"/>
<accession>H2C9C0</accession>
<name>H2C9C0_9CREN</name>
<organism evidence="1 2">
    <name type="scientific">Metallosphaera yellowstonensis MK1</name>
    <dbReference type="NCBI Taxonomy" id="671065"/>
    <lineage>
        <taxon>Archaea</taxon>
        <taxon>Thermoproteota</taxon>
        <taxon>Thermoprotei</taxon>
        <taxon>Sulfolobales</taxon>
        <taxon>Sulfolobaceae</taxon>
        <taxon>Metallosphaera</taxon>
    </lineage>
</organism>
<gene>
    <name evidence="1" type="ORF">MetMK1DRAFT_00031910</name>
</gene>
<sequence length="77" mass="9049">MRINETTNRYSLKVGRRNLLIEELKNERGEKIFSILQTIYATTLDDKEWLADTSNVKPLDRKNLDPELKKFLKVIGI</sequence>
<proteinExistence type="predicted"/>
<keyword evidence="2" id="KW-1185">Reference proteome</keyword>
<dbReference type="AlphaFoldDB" id="H2C9C0"/>
<dbReference type="EMBL" id="JH597770">
    <property type="protein sequence ID" value="EHP68746.1"/>
    <property type="molecule type" value="Genomic_DNA"/>
</dbReference>
<dbReference type="STRING" id="671065.MetMK1DRAFT_00031910"/>
<dbReference type="Proteomes" id="UP000003980">
    <property type="component" value="Unassembled WGS sequence"/>
</dbReference>
<dbReference type="RefSeq" id="WP_009075491.1">
    <property type="nucleotide sequence ID" value="NZ_JH597770.1"/>
</dbReference>
<evidence type="ECO:0000313" key="1">
    <source>
        <dbReference type="EMBL" id="EHP68746.1"/>
    </source>
</evidence>
<dbReference type="eggNOG" id="arCOG08337">
    <property type="taxonomic scope" value="Archaea"/>
</dbReference>
<dbReference type="OrthoDB" id="35615at2157"/>
<evidence type="ECO:0000313" key="2">
    <source>
        <dbReference type="Proteomes" id="UP000003980"/>
    </source>
</evidence>